<dbReference type="Gene3D" id="6.10.140.1060">
    <property type="match status" value="1"/>
</dbReference>
<dbReference type="GO" id="GO:0051959">
    <property type="term" value="F:dynein light intermediate chain binding"/>
    <property type="evidence" value="ECO:0007669"/>
    <property type="project" value="InterPro"/>
</dbReference>
<dbReference type="Proteomes" id="UP000838878">
    <property type="component" value="Chromosome 5"/>
</dbReference>
<dbReference type="Pfam" id="PF12781">
    <property type="entry name" value="AAA_9"/>
    <property type="match status" value="1"/>
</dbReference>
<keyword evidence="7" id="KW-0243">Dynein</keyword>
<keyword evidence="12" id="KW-0966">Cell projection</keyword>
<evidence type="ECO:0000313" key="16">
    <source>
        <dbReference type="EMBL" id="CAH0726010.1"/>
    </source>
</evidence>
<evidence type="ECO:0000256" key="5">
    <source>
        <dbReference type="ARBA" id="ARBA00022741"/>
    </source>
</evidence>
<feature type="non-terminal residue" evidence="16">
    <location>
        <position position="541"/>
    </location>
</feature>
<feature type="domain" description="Dynein heavy chain ATP-binding dynein motor region" evidence="15">
    <location>
        <begin position="169"/>
        <end position="389"/>
    </location>
</feature>
<keyword evidence="4" id="KW-0493">Microtubule</keyword>
<evidence type="ECO:0000256" key="3">
    <source>
        <dbReference type="ARBA" id="ARBA00022490"/>
    </source>
</evidence>
<accession>A0A8J9VRZ8</accession>
<dbReference type="AlphaFoldDB" id="A0A8J9VRZ8"/>
<comment type="subcellular location">
    <subcellularLocation>
        <location evidence="1">Cytoplasm</location>
        <location evidence="1">Cytoskeleton</location>
        <location evidence="1">Cilium axoneme</location>
    </subcellularLocation>
</comment>
<evidence type="ECO:0000256" key="10">
    <source>
        <dbReference type="ARBA" id="ARBA00023175"/>
    </source>
</evidence>
<dbReference type="Gene3D" id="1.20.920.20">
    <property type="match status" value="1"/>
</dbReference>
<keyword evidence="17" id="KW-1185">Reference proteome</keyword>
<dbReference type="EMBL" id="OV170225">
    <property type="protein sequence ID" value="CAH0726010.1"/>
    <property type="molecule type" value="Genomic_DNA"/>
</dbReference>
<evidence type="ECO:0008006" key="18">
    <source>
        <dbReference type="Google" id="ProtNLM"/>
    </source>
</evidence>
<keyword evidence="5" id="KW-0547">Nucleotide-binding</keyword>
<evidence type="ECO:0000256" key="13">
    <source>
        <dbReference type="SAM" id="Coils"/>
    </source>
</evidence>
<evidence type="ECO:0000313" key="17">
    <source>
        <dbReference type="Proteomes" id="UP000838878"/>
    </source>
</evidence>
<evidence type="ECO:0000256" key="8">
    <source>
        <dbReference type="ARBA" id="ARBA00023054"/>
    </source>
</evidence>
<organism evidence="16 17">
    <name type="scientific">Brenthis ino</name>
    <name type="common">lesser marbled fritillary</name>
    <dbReference type="NCBI Taxonomy" id="405034"/>
    <lineage>
        <taxon>Eukaryota</taxon>
        <taxon>Metazoa</taxon>
        <taxon>Ecdysozoa</taxon>
        <taxon>Arthropoda</taxon>
        <taxon>Hexapoda</taxon>
        <taxon>Insecta</taxon>
        <taxon>Pterygota</taxon>
        <taxon>Neoptera</taxon>
        <taxon>Endopterygota</taxon>
        <taxon>Lepidoptera</taxon>
        <taxon>Glossata</taxon>
        <taxon>Ditrysia</taxon>
        <taxon>Papilionoidea</taxon>
        <taxon>Nymphalidae</taxon>
        <taxon>Heliconiinae</taxon>
        <taxon>Argynnini</taxon>
        <taxon>Brenthis</taxon>
    </lineage>
</organism>
<dbReference type="FunFam" id="1.10.8.1220:FF:000001">
    <property type="entry name" value="Dynein axonemal heavy chain 5"/>
    <property type="match status" value="1"/>
</dbReference>
<keyword evidence="3" id="KW-0963">Cytoplasm</keyword>
<feature type="domain" description="Dynein heavy chain coiled coil stalk" evidence="14">
    <location>
        <begin position="1"/>
        <end position="140"/>
    </location>
</feature>
<feature type="coiled-coil region" evidence="13">
    <location>
        <begin position="39"/>
        <end position="73"/>
    </location>
</feature>
<keyword evidence="8 13" id="KW-0175">Coiled coil</keyword>
<evidence type="ECO:0000256" key="12">
    <source>
        <dbReference type="ARBA" id="ARBA00023273"/>
    </source>
</evidence>
<reference evidence="16" key="1">
    <citation type="submission" date="2021-12" db="EMBL/GenBank/DDBJ databases">
        <authorList>
            <person name="Martin H S."/>
        </authorList>
    </citation>
    <scope>NUCLEOTIDE SEQUENCE</scope>
</reference>
<dbReference type="PANTHER" id="PTHR22878:SF66">
    <property type="entry name" value="DYNEIN AXONEMAL HEAVY CHAIN 7"/>
    <property type="match status" value="1"/>
</dbReference>
<evidence type="ECO:0000256" key="11">
    <source>
        <dbReference type="ARBA" id="ARBA00023212"/>
    </source>
</evidence>
<keyword evidence="6" id="KW-0067">ATP-binding</keyword>
<proteinExistence type="inferred from homology"/>
<dbReference type="InterPro" id="IPR026983">
    <property type="entry name" value="DHC"/>
</dbReference>
<dbReference type="InterPro" id="IPR024743">
    <property type="entry name" value="Dynein_HC_stalk"/>
</dbReference>
<dbReference type="GO" id="GO:0007018">
    <property type="term" value="P:microtubule-based movement"/>
    <property type="evidence" value="ECO:0007669"/>
    <property type="project" value="InterPro"/>
</dbReference>
<evidence type="ECO:0000259" key="15">
    <source>
        <dbReference type="Pfam" id="PF12781"/>
    </source>
</evidence>
<gene>
    <name evidence="16" type="ORF">BINO364_LOCUS11531</name>
</gene>
<evidence type="ECO:0000256" key="7">
    <source>
        <dbReference type="ARBA" id="ARBA00023017"/>
    </source>
</evidence>
<dbReference type="InterPro" id="IPR027417">
    <property type="entry name" value="P-loop_NTPase"/>
</dbReference>
<comment type="similarity">
    <text evidence="2">Belongs to the dynein heavy chain family.</text>
</comment>
<keyword evidence="9" id="KW-0969">Cilium</keyword>
<dbReference type="Gene3D" id="1.10.8.1220">
    <property type="match status" value="1"/>
</dbReference>
<dbReference type="OrthoDB" id="447173at2759"/>
<evidence type="ECO:0000256" key="6">
    <source>
        <dbReference type="ARBA" id="ARBA00022840"/>
    </source>
</evidence>
<protein>
    <recommendedName>
        <fullName evidence="18">Dynein heavy chain</fullName>
    </recommendedName>
</protein>
<evidence type="ECO:0000256" key="2">
    <source>
        <dbReference type="ARBA" id="ARBA00008887"/>
    </source>
</evidence>
<dbReference type="Pfam" id="PF12777">
    <property type="entry name" value="MT"/>
    <property type="match status" value="1"/>
</dbReference>
<dbReference type="GO" id="GO:0045505">
    <property type="term" value="F:dynein intermediate chain binding"/>
    <property type="evidence" value="ECO:0007669"/>
    <property type="project" value="InterPro"/>
</dbReference>
<keyword evidence="11" id="KW-0206">Cytoskeleton</keyword>
<dbReference type="GO" id="GO:0030286">
    <property type="term" value="C:dynein complex"/>
    <property type="evidence" value="ECO:0007669"/>
    <property type="project" value="UniProtKB-KW"/>
</dbReference>
<dbReference type="GO" id="GO:0005930">
    <property type="term" value="C:axoneme"/>
    <property type="evidence" value="ECO:0007669"/>
    <property type="project" value="UniProtKB-SubCell"/>
</dbReference>
<sequence length="541" mass="61083">MCKWVIAMTKYDKVAKVVAPKKQRLAAAQAVYDKACAALAVKRAQLKEVQEKLGRLEEALSEQNRQQRLLDNEVMDCSNKLKRAEMLISGLGGEKTRWTQIAKTLRETYNSLTGDILIAAGIIAYLGPFTSAFRNEQVMKWAQACHECGIVCTLNYSLIKSLGEPVTIQQWNIDGLPADDFSVESAIIIMTARRWPLMIDPQGQANRWIKNMEKPNNLSVVRMTQADLSRVLENAVQFGQPVLLENVLEELDPMLEPLLQQQTFRQGGALCIKIGDTIVEYSKDFKLYMSTKLTNPHYLPEVGVRVTLVNFMLAHDGLRAQLLARAVARERPDLQQAKADLTTQGAEHRRLLRDIERKILNVLSTSEHLLEDEEAVQILNSAKDMANEIKEKQEVALITEKQIDEARNDYVPIAVHSTNLFFLIASLANIDPMYQYSLGWFEGLFTASIDNTEKVDEITERLAILRAHFTYSLYANICRSLFEKDKLVFSLLLTVTIMVAEDQLQQSHVMFLLAGAQPRVVPPNPVSFLSPQAWGEFNGFV</sequence>
<dbReference type="FunFam" id="3.40.50.300:FF:001145">
    <property type="entry name" value="Putative dynein heavy chain"/>
    <property type="match status" value="1"/>
</dbReference>
<dbReference type="PANTHER" id="PTHR22878">
    <property type="entry name" value="DYNEIN HEAVY CHAIN 6, AXONEMAL-LIKE-RELATED"/>
    <property type="match status" value="1"/>
</dbReference>
<dbReference type="GO" id="GO:0005524">
    <property type="term" value="F:ATP binding"/>
    <property type="evidence" value="ECO:0007669"/>
    <property type="project" value="UniProtKB-KW"/>
</dbReference>
<evidence type="ECO:0000256" key="1">
    <source>
        <dbReference type="ARBA" id="ARBA00004430"/>
    </source>
</evidence>
<keyword evidence="10" id="KW-0505">Motor protein</keyword>
<evidence type="ECO:0000256" key="4">
    <source>
        <dbReference type="ARBA" id="ARBA00022701"/>
    </source>
</evidence>
<dbReference type="Gene3D" id="3.40.50.300">
    <property type="entry name" value="P-loop containing nucleotide triphosphate hydrolases"/>
    <property type="match status" value="1"/>
</dbReference>
<dbReference type="GO" id="GO:0005874">
    <property type="term" value="C:microtubule"/>
    <property type="evidence" value="ECO:0007669"/>
    <property type="project" value="UniProtKB-KW"/>
</dbReference>
<name>A0A8J9VRZ8_9NEOP</name>
<evidence type="ECO:0000256" key="9">
    <source>
        <dbReference type="ARBA" id="ARBA00023069"/>
    </source>
</evidence>
<evidence type="ECO:0000259" key="14">
    <source>
        <dbReference type="Pfam" id="PF12777"/>
    </source>
</evidence>
<dbReference type="InterPro" id="IPR035706">
    <property type="entry name" value="AAA_9"/>
</dbReference>